<evidence type="ECO:0000313" key="1">
    <source>
        <dbReference type="EMBL" id="KAF2303188.1"/>
    </source>
</evidence>
<dbReference type="EMBL" id="JAAGAX010000009">
    <property type="protein sequence ID" value="KAF2303188.1"/>
    <property type="molecule type" value="Genomic_DNA"/>
</dbReference>
<accession>A0A6A6LSF2</accession>
<keyword evidence="2" id="KW-1185">Reference proteome</keyword>
<organism evidence="1 2">
    <name type="scientific">Hevea brasiliensis</name>
    <name type="common">Para rubber tree</name>
    <name type="synonym">Siphonia brasiliensis</name>
    <dbReference type="NCBI Taxonomy" id="3981"/>
    <lineage>
        <taxon>Eukaryota</taxon>
        <taxon>Viridiplantae</taxon>
        <taxon>Streptophyta</taxon>
        <taxon>Embryophyta</taxon>
        <taxon>Tracheophyta</taxon>
        <taxon>Spermatophyta</taxon>
        <taxon>Magnoliopsida</taxon>
        <taxon>eudicotyledons</taxon>
        <taxon>Gunneridae</taxon>
        <taxon>Pentapetalae</taxon>
        <taxon>rosids</taxon>
        <taxon>fabids</taxon>
        <taxon>Malpighiales</taxon>
        <taxon>Euphorbiaceae</taxon>
        <taxon>Crotonoideae</taxon>
        <taxon>Micrandreae</taxon>
        <taxon>Hevea</taxon>
    </lineage>
</organism>
<evidence type="ECO:0000313" key="2">
    <source>
        <dbReference type="Proteomes" id="UP000467840"/>
    </source>
</evidence>
<gene>
    <name evidence="1" type="ORF">GH714_014424</name>
</gene>
<dbReference type="AlphaFoldDB" id="A0A6A6LSF2"/>
<proteinExistence type="predicted"/>
<comment type="caution">
    <text evidence="1">The sequence shown here is derived from an EMBL/GenBank/DDBJ whole genome shotgun (WGS) entry which is preliminary data.</text>
</comment>
<protein>
    <submittedName>
        <fullName evidence="1">Uncharacterized protein</fullName>
    </submittedName>
</protein>
<sequence length="82" mass="8616">MAAVVELSKAPLPVKQGLADMKKVALGKAGVCVSIERLNVNGISFDDGESVVGDAKEKVVIKCSVDQAEKYCTSSHIVLQAK</sequence>
<reference evidence="1 2" key="1">
    <citation type="journal article" date="2020" name="Mol. Plant">
        <title>The Chromosome-Based Rubber Tree Genome Provides New Insights into Spurge Genome Evolution and Rubber Biosynthesis.</title>
        <authorList>
            <person name="Liu J."/>
            <person name="Shi C."/>
            <person name="Shi C.C."/>
            <person name="Li W."/>
            <person name="Zhang Q.J."/>
            <person name="Zhang Y."/>
            <person name="Li K."/>
            <person name="Lu H.F."/>
            <person name="Shi C."/>
            <person name="Zhu S.T."/>
            <person name="Xiao Z.Y."/>
            <person name="Nan H."/>
            <person name="Yue Y."/>
            <person name="Zhu X.G."/>
            <person name="Wu Y."/>
            <person name="Hong X.N."/>
            <person name="Fan G.Y."/>
            <person name="Tong Y."/>
            <person name="Zhang D."/>
            <person name="Mao C.L."/>
            <person name="Liu Y.L."/>
            <person name="Hao S.J."/>
            <person name="Liu W.Q."/>
            <person name="Lv M.Q."/>
            <person name="Zhang H.B."/>
            <person name="Liu Y."/>
            <person name="Hu-Tang G.R."/>
            <person name="Wang J.P."/>
            <person name="Wang J.H."/>
            <person name="Sun Y.H."/>
            <person name="Ni S.B."/>
            <person name="Chen W.B."/>
            <person name="Zhang X.C."/>
            <person name="Jiao Y.N."/>
            <person name="Eichler E.E."/>
            <person name="Li G.H."/>
            <person name="Liu X."/>
            <person name="Gao L.Z."/>
        </authorList>
    </citation>
    <scope>NUCLEOTIDE SEQUENCE [LARGE SCALE GENOMIC DNA]</scope>
    <source>
        <strain evidence="2">cv. GT1</strain>
        <tissue evidence="1">Leaf</tissue>
    </source>
</reference>
<dbReference type="Proteomes" id="UP000467840">
    <property type="component" value="Chromosome 16"/>
</dbReference>
<name>A0A6A6LSF2_HEVBR</name>